<evidence type="ECO:0000256" key="3">
    <source>
        <dbReference type="ARBA" id="ARBA00009174"/>
    </source>
</evidence>
<keyword evidence="7" id="KW-0441">Lipid A biosynthesis</keyword>
<dbReference type="FunFam" id="3.10.129.10:FF:000001">
    <property type="entry name" value="3-hydroxyacyl-[acyl-carrier-protein] dehydratase FabZ"/>
    <property type="match status" value="1"/>
</dbReference>
<comment type="function">
    <text evidence="10">Involved in unsaturated fatty acids biosynthesis. Catalyzes the dehydration of short chain beta-hydroxyacyl-ACPs and long chain saturated and unsaturated beta-hydroxyacyl-ACPs.</text>
</comment>
<evidence type="ECO:0000256" key="5">
    <source>
        <dbReference type="ARBA" id="ARBA00022490"/>
    </source>
</evidence>
<dbReference type="NCBIfam" id="NF000582">
    <property type="entry name" value="PRK00006.1"/>
    <property type="match status" value="1"/>
</dbReference>
<dbReference type="CDD" id="cd01288">
    <property type="entry name" value="FabZ"/>
    <property type="match status" value="1"/>
</dbReference>
<dbReference type="GO" id="GO:0005737">
    <property type="term" value="C:cytoplasm"/>
    <property type="evidence" value="ECO:0007669"/>
    <property type="project" value="UniProtKB-SubCell"/>
</dbReference>
<evidence type="ECO:0000313" key="12">
    <source>
        <dbReference type="Proteomes" id="UP000199659"/>
    </source>
</evidence>
<dbReference type="OrthoDB" id="9772788at2"/>
<evidence type="ECO:0000256" key="7">
    <source>
        <dbReference type="ARBA" id="ARBA00022556"/>
    </source>
</evidence>
<gene>
    <name evidence="11" type="ORF">SAMN05661086_03165</name>
</gene>
<dbReference type="STRING" id="37658.SAMN05661086_03165"/>
<evidence type="ECO:0000313" key="11">
    <source>
        <dbReference type="EMBL" id="SFS00491.1"/>
    </source>
</evidence>
<name>A0A1I6LAH7_9FIRM</name>
<evidence type="ECO:0000256" key="10">
    <source>
        <dbReference type="ARBA" id="ARBA00025049"/>
    </source>
</evidence>
<evidence type="ECO:0000256" key="8">
    <source>
        <dbReference type="ARBA" id="ARBA00023098"/>
    </source>
</evidence>
<dbReference type="Gene3D" id="3.10.129.10">
    <property type="entry name" value="Hotdog Thioesterase"/>
    <property type="match status" value="1"/>
</dbReference>
<protein>
    <recommendedName>
        <fullName evidence="4">3-hydroxyacyl-[acyl-carrier-protein] dehydratase</fullName>
        <ecNumber evidence="4">4.2.1.59</ecNumber>
    </recommendedName>
</protein>
<evidence type="ECO:0000256" key="4">
    <source>
        <dbReference type="ARBA" id="ARBA00013167"/>
    </source>
</evidence>
<dbReference type="PANTHER" id="PTHR30272:SF1">
    <property type="entry name" value="3-HYDROXYACYL-[ACYL-CARRIER-PROTEIN] DEHYDRATASE"/>
    <property type="match status" value="1"/>
</dbReference>
<keyword evidence="9" id="KW-0456">Lyase</keyword>
<dbReference type="AlphaFoldDB" id="A0A1I6LAH7"/>
<comment type="similarity">
    <text evidence="3">Belongs to the thioester dehydratase family. FabZ subfamily.</text>
</comment>
<dbReference type="InterPro" id="IPR010084">
    <property type="entry name" value="FabZ"/>
</dbReference>
<organism evidence="11 12">
    <name type="scientific">Anaeromicropila populeti</name>
    <dbReference type="NCBI Taxonomy" id="37658"/>
    <lineage>
        <taxon>Bacteria</taxon>
        <taxon>Bacillati</taxon>
        <taxon>Bacillota</taxon>
        <taxon>Clostridia</taxon>
        <taxon>Lachnospirales</taxon>
        <taxon>Lachnospiraceae</taxon>
        <taxon>Anaeromicropila</taxon>
    </lineage>
</organism>
<comment type="subcellular location">
    <subcellularLocation>
        <location evidence="2">Cytoplasm</location>
    </subcellularLocation>
</comment>
<sequence>MLGIEDIKKIIPHRAPMLLIDKVDKLVPGVSCVAYKGVTFNEPFFAGHYPEYPVMPGVLVIEAMAQSGAVIALSCDKYKGKIILFGGIENAKFRKPVEPGSLLRIETELVKIKGPVGKGHSKAYVDDELKVEADLTFVIR</sequence>
<dbReference type="InterPro" id="IPR029069">
    <property type="entry name" value="HotDog_dom_sf"/>
</dbReference>
<dbReference type="GO" id="GO:0009245">
    <property type="term" value="P:lipid A biosynthetic process"/>
    <property type="evidence" value="ECO:0007669"/>
    <property type="project" value="UniProtKB-KW"/>
</dbReference>
<accession>A0A1I6LAH7</accession>
<dbReference type="GO" id="GO:0019171">
    <property type="term" value="F:(3R)-hydroxyacyl-[acyl-carrier-protein] dehydratase activity"/>
    <property type="evidence" value="ECO:0007669"/>
    <property type="project" value="UniProtKB-EC"/>
</dbReference>
<evidence type="ECO:0000256" key="9">
    <source>
        <dbReference type="ARBA" id="ARBA00023239"/>
    </source>
</evidence>
<dbReference type="RefSeq" id="WP_092562900.1">
    <property type="nucleotide sequence ID" value="NZ_FOYZ01000015.1"/>
</dbReference>
<dbReference type="EC" id="4.2.1.59" evidence="4"/>
<dbReference type="SUPFAM" id="SSF54637">
    <property type="entry name" value="Thioesterase/thiol ester dehydrase-isomerase"/>
    <property type="match status" value="1"/>
</dbReference>
<keyword evidence="6" id="KW-0444">Lipid biosynthesis</keyword>
<reference evidence="11 12" key="1">
    <citation type="submission" date="2016-10" db="EMBL/GenBank/DDBJ databases">
        <authorList>
            <person name="de Groot N.N."/>
        </authorList>
    </citation>
    <scope>NUCLEOTIDE SEQUENCE [LARGE SCALE GENOMIC DNA]</scope>
    <source>
        <strain evidence="11 12">743A</strain>
    </source>
</reference>
<dbReference type="InterPro" id="IPR013114">
    <property type="entry name" value="FabA_FabZ"/>
</dbReference>
<keyword evidence="12" id="KW-1185">Reference proteome</keyword>
<dbReference type="EMBL" id="FOYZ01000015">
    <property type="protein sequence ID" value="SFS00491.1"/>
    <property type="molecule type" value="Genomic_DNA"/>
</dbReference>
<dbReference type="Pfam" id="PF07977">
    <property type="entry name" value="FabA"/>
    <property type="match status" value="1"/>
</dbReference>
<keyword evidence="8" id="KW-0443">Lipid metabolism</keyword>
<keyword evidence="5" id="KW-0963">Cytoplasm</keyword>
<dbReference type="NCBIfam" id="TIGR01750">
    <property type="entry name" value="fabZ"/>
    <property type="match status" value="1"/>
</dbReference>
<dbReference type="PANTHER" id="PTHR30272">
    <property type="entry name" value="3-HYDROXYACYL-[ACYL-CARRIER-PROTEIN] DEHYDRATASE"/>
    <property type="match status" value="1"/>
</dbReference>
<comment type="catalytic activity">
    <reaction evidence="1">
        <text>a (3R)-hydroxyacyl-[ACP] = a (2E)-enoyl-[ACP] + H2O</text>
        <dbReference type="Rhea" id="RHEA:13097"/>
        <dbReference type="Rhea" id="RHEA-COMP:9925"/>
        <dbReference type="Rhea" id="RHEA-COMP:9945"/>
        <dbReference type="ChEBI" id="CHEBI:15377"/>
        <dbReference type="ChEBI" id="CHEBI:78784"/>
        <dbReference type="ChEBI" id="CHEBI:78827"/>
        <dbReference type="EC" id="4.2.1.59"/>
    </reaction>
</comment>
<dbReference type="GO" id="GO:0006633">
    <property type="term" value="P:fatty acid biosynthetic process"/>
    <property type="evidence" value="ECO:0007669"/>
    <property type="project" value="InterPro"/>
</dbReference>
<dbReference type="GO" id="GO:0016020">
    <property type="term" value="C:membrane"/>
    <property type="evidence" value="ECO:0007669"/>
    <property type="project" value="GOC"/>
</dbReference>
<dbReference type="Proteomes" id="UP000199659">
    <property type="component" value="Unassembled WGS sequence"/>
</dbReference>
<proteinExistence type="inferred from homology"/>
<evidence type="ECO:0000256" key="2">
    <source>
        <dbReference type="ARBA" id="ARBA00004496"/>
    </source>
</evidence>
<evidence type="ECO:0000256" key="6">
    <source>
        <dbReference type="ARBA" id="ARBA00022516"/>
    </source>
</evidence>
<evidence type="ECO:0000256" key="1">
    <source>
        <dbReference type="ARBA" id="ARBA00001055"/>
    </source>
</evidence>